<dbReference type="InterPro" id="IPR024524">
    <property type="entry name" value="DUF3800"/>
</dbReference>
<evidence type="ECO:0000313" key="1">
    <source>
        <dbReference type="EMBL" id="SFL61906.1"/>
    </source>
</evidence>
<evidence type="ECO:0008006" key="3">
    <source>
        <dbReference type="Google" id="ProtNLM"/>
    </source>
</evidence>
<accession>A0A1I4J743</accession>
<dbReference type="Pfam" id="PF12686">
    <property type="entry name" value="DUF3800"/>
    <property type="match status" value="1"/>
</dbReference>
<gene>
    <name evidence="1" type="ORF">SAMN05216438_1332</name>
</gene>
<organism evidence="1 2">
    <name type="scientific">Lactococcus garvieae</name>
    <dbReference type="NCBI Taxonomy" id="1363"/>
    <lineage>
        <taxon>Bacteria</taxon>
        <taxon>Bacillati</taxon>
        <taxon>Bacillota</taxon>
        <taxon>Bacilli</taxon>
        <taxon>Lactobacillales</taxon>
        <taxon>Streptococcaceae</taxon>
        <taxon>Lactococcus</taxon>
    </lineage>
</organism>
<reference evidence="1 2" key="1">
    <citation type="submission" date="2016-10" db="EMBL/GenBank/DDBJ databases">
        <authorList>
            <person name="de Groot N.N."/>
        </authorList>
    </citation>
    <scope>NUCLEOTIDE SEQUENCE [LARGE SCALE GENOMIC DNA]</scope>
    <source>
        <strain evidence="1 2">M79</strain>
    </source>
</reference>
<name>A0A1I4J743_9LACT</name>
<protein>
    <recommendedName>
        <fullName evidence="3">DUF3800 domain-containing protein</fullName>
    </recommendedName>
</protein>
<sequence length="367" mass="43903">MDYSNVVDLISKLHHVPNMDKEYILYYDETNNPRVFRLTENGFNYDEKAYFILGGIAFERTNIPKEEDIEVLLKKLKLQHNLSEIKFKHIKQNANSFIDLISKNRVKELISWLHENNYWIHYSFRDNFYYSIVDIIDSLPETGFGGLEFNRDIKNSLFQYIEADKEWFVQFLKYYEYPNVKKHREFINQLLIWIDNINPNGFDFNIEYIRQALKSKKEDVLTLLTDNLTDILIPNFSDIYANSIYTYYKSEHIFDEELEIQKIIDDNPIEVFGKKVSYEFINSKNIIFIQISDLVIGVLRMWMTYLEKHTITEMKEIFLSLSMAQKQTIIEFQDILNNSLIESFGFKHGSGSNEFEQKIAYFLEYNF</sequence>
<dbReference type="AlphaFoldDB" id="A0A1I4J743"/>
<dbReference type="RefSeq" id="WP_074752074.1">
    <property type="nucleotide sequence ID" value="NZ_FOTJ01000033.1"/>
</dbReference>
<evidence type="ECO:0000313" key="2">
    <source>
        <dbReference type="Proteomes" id="UP000181969"/>
    </source>
</evidence>
<dbReference type="OrthoDB" id="7541663at2"/>
<proteinExistence type="predicted"/>
<dbReference type="Proteomes" id="UP000181969">
    <property type="component" value="Unassembled WGS sequence"/>
</dbReference>
<dbReference type="EMBL" id="FOTJ01000033">
    <property type="protein sequence ID" value="SFL61906.1"/>
    <property type="molecule type" value="Genomic_DNA"/>
</dbReference>